<dbReference type="eggNOG" id="COG1269">
    <property type="taxonomic scope" value="Bacteria"/>
</dbReference>
<evidence type="ECO:0000256" key="4">
    <source>
        <dbReference type="ARBA" id="ARBA00022692"/>
    </source>
</evidence>
<feature type="transmembrane region" description="Helical" evidence="8">
    <location>
        <begin position="352"/>
        <end position="374"/>
    </location>
</feature>
<comment type="subcellular location">
    <subcellularLocation>
        <location evidence="1">Membrane</location>
        <topology evidence="1">Multi-pass membrane protein</topology>
    </subcellularLocation>
</comment>
<dbReference type="GO" id="GO:0033179">
    <property type="term" value="C:proton-transporting V-type ATPase, V0 domain"/>
    <property type="evidence" value="ECO:0007669"/>
    <property type="project" value="InterPro"/>
</dbReference>
<keyword evidence="3" id="KW-0813">Transport</keyword>
<dbReference type="Proteomes" id="UP000005632">
    <property type="component" value="Chromosome"/>
</dbReference>
<evidence type="ECO:0000256" key="7">
    <source>
        <dbReference type="ARBA" id="ARBA00023136"/>
    </source>
</evidence>
<feature type="transmembrane region" description="Helical" evidence="8">
    <location>
        <begin position="312"/>
        <end position="340"/>
    </location>
</feature>
<evidence type="ECO:0000256" key="6">
    <source>
        <dbReference type="ARBA" id="ARBA00023065"/>
    </source>
</evidence>
<feature type="transmembrane region" description="Helical" evidence="8">
    <location>
        <begin position="497"/>
        <end position="516"/>
    </location>
</feature>
<comment type="similarity">
    <text evidence="2">Belongs to the V-ATPase 116 kDa subunit family.</text>
</comment>
<evidence type="ECO:0000256" key="8">
    <source>
        <dbReference type="SAM" id="Phobius"/>
    </source>
</evidence>
<reference evidence="9 10" key="1">
    <citation type="submission" date="2011-11" db="EMBL/GenBank/DDBJ databases">
        <title>Complete sequence of Spirochaeta sp. grapes.</title>
        <authorList>
            <consortium name="US DOE Joint Genome Institute"/>
            <person name="Lucas S."/>
            <person name="Han J."/>
            <person name="Lapidus A."/>
            <person name="Cheng J.-F."/>
            <person name="Goodwin L."/>
            <person name="Pitluck S."/>
            <person name="Peters L."/>
            <person name="Ovchinnikova G."/>
            <person name="Munk A.C."/>
            <person name="Detter J.C."/>
            <person name="Han C."/>
            <person name="Tapia R."/>
            <person name="Land M."/>
            <person name="Hauser L."/>
            <person name="Kyrpides N."/>
            <person name="Ivanova N."/>
            <person name="Pagani I."/>
            <person name="Ritalahtilisa K."/>
            <person name="Loeffler F."/>
            <person name="Woyke T."/>
        </authorList>
    </citation>
    <scope>NUCLEOTIDE SEQUENCE [LARGE SCALE GENOMIC DNA]</scope>
    <source>
        <strain evidence="10">ATCC BAA-1885 / DSM 22778 / Grapes</strain>
    </source>
</reference>
<keyword evidence="10" id="KW-1185">Reference proteome</keyword>
<feature type="transmembrane region" description="Helical" evidence="8">
    <location>
        <begin position="446"/>
        <end position="465"/>
    </location>
</feature>
<evidence type="ECO:0000256" key="3">
    <source>
        <dbReference type="ARBA" id="ARBA00022448"/>
    </source>
</evidence>
<dbReference type="PANTHER" id="PTHR11629">
    <property type="entry name" value="VACUOLAR PROTON ATPASES"/>
    <property type="match status" value="1"/>
</dbReference>
<sequence>MIVPMKKVSVIVQTHNKRSMLRSLRKAGVIHIFDQGVRSEKNENLKKQYDSLYLVNNAITDLQDKKNPLPQKIVSEEVFLELHDSFCDVLDLKKRLEEEIAKDTTVIETLKPWGDFKPQDIEDLKRDGVYLYFYTLGKKELALLDRSIDYIQLAPIGAMQAIAVIGQPLESSISATRFYLPELGLSELQNRKKQDAERLEQIIRTLTEGGMYLDAYSLHLKKNEQDRRFETVEASMEGGEDLSWVSGYIPEPEVPSFTKLASKEGWGYLLDDPSDEDEPPTLIKYPKGIGIVKPVFDILGTVPGYRENDISMWFLLFFTLFFAMIIGDAGYGLVFLLAAGGIHLKSKKATNAVLLLYVLSIATIIWGSLTGTWFGSEKILVGLPFLQKLVIPSISNYPQMFGVNTLDAQNQVMKFCFMIGTVQLSLACVLNVVHKIPQKDLSLFSDIGWLIDVLALYFVVLQLVVGQSANLGIVFSCVGVGFLLVCVFGAQGPGIPFGKGLAAGLGGFFTTFLNTISCFSNIMSYIRLFAVGMASVAIAQSFNSMAGGMMSGFAAVAGIAVLVIGHSLNLVMGILSVVVHGVRLNLLEFSGQLGMEWTGISYEPFTQTVSEN</sequence>
<keyword evidence="4 8" id="KW-0812">Transmembrane</keyword>
<evidence type="ECO:0000256" key="2">
    <source>
        <dbReference type="ARBA" id="ARBA00009904"/>
    </source>
</evidence>
<evidence type="ECO:0000313" key="10">
    <source>
        <dbReference type="Proteomes" id="UP000005632"/>
    </source>
</evidence>
<dbReference type="GO" id="GO:0007035">
    <property type="term" value="P:vacuolar acidification"/>
    <property type="evidence" value="ECO:0007669"/>
    <property type="project" value="TreeGrafter"/>
</dbReference>
<dbReference type="InterPro" id="IPR002490">
    <property type="entry name" value="V-ATPase_116kDa_su"/>
</dbReference>
<dbReference type="STRING" id="158190.SpiGrapes_0346"/>
<dbReference type="RefSeq" id="WP_014269053.1">
    <property type="nucleotide sequence ID" value="NC_016633.1"/>
</dbReference>
<keyword evidence="6" id="KW-0406">Ion transport</keyword>
<dbReference type="OrthoDB" id="9803814at2"/>
<proteinExistence type="inferred from homology"/>
<feature type="transmembrane region" description="Helical" evidence="8">
    <location>
        <begin position="471"/>
        <end position="490"/>
    </location>
</feature>
<dbReference type="GO" id="GO:0046961">
    <property type="term" value="F:proton-transporting ATPase activity, rotational mechanism"/>
    <property type="evidence" value="ECO:0007669"/>
    <property type="project" value="InterPro"/>
</dbReference>
<evidence type="ECO:0000256" key="1">
    <source>
        <dbReference type="ARBA" id="ARBA00004141"/>
    </source>
</evidence>
<organism evidence="9 10">
    <name type="scientific">Sphaerochaeta pleomorpha (strain ATCC BAA-1885 / DSM 22778 / Grapes)</name>
    <dbReference type="NCBI Taxonomy" id="158190"/>
    <lineage>
        <taxon>Bacteria</taxon>
        <taxon>Pseudomonadati</taxon>
        <taxon>Spirochaetota</taxon>
        <taxon>Spirochaetia</taxon>
        <taxon>Spirochaetales</taxon>
        <taxon>Sphaerochaetaceae</taxon>
        <taxon>Sphaerochaeta</taxon>
    </lineage>
</organism>
<dbReference type="EMBL" id="CP003155">
    <property type="protein sequence ID" value="AEV28204.1"/>
    <property type="molecule type" value="Genomic_DNA"/>
</dbReference>
<dbReference type="KEGG" id="sgp:SpiGrapes_0346"/>
<keyword evidence="5 8" id="KW-1133">Transmembrane helix</keyword>
<keyword evidence="7 8" id="KW-0472">Membrane</keyword>
<accession>G8QVH1</accession>
<name>G8QVH1_SPHPG</name>
<dbReference type="GO" id="GO:0051117">
    <property type="term" value="F:ATPase binding"/>
    <property type="evidence" value="ECO:0007669"/>
    <property type="project" value="TreeGrafter"/>
</dbReference>
<protein>
    <submittedName>
        <fullName evidence="9">Archaeal/vacuolar-type H+-ATPase subunit I</fullName>
    </submittedName>
</protein>
<dbReference type="AlphaFoldDB" id="G8QVH1"/>
<evidence type="ECO:0000313" key="9">
    <source>
        <dbReference type="EMBL" id="AEV28204.1"/>
    </source>
</evidence>
<dbReference type="PANTHER" id="PTHR11629:SF63">
    <property type="entry name" value="V-TYPE PROTON ATPASE SUBUNIT A"/>
    <property type="match status" value="1"/>
</dbReference>
<gene>
    <name evidence="9" type="ordered locus">SpiGrapes_0346</name>
</gene>
<dbReference type="GO" id="GO:0016471">
    <property type="term" value="C:vacuolar proton-transporting V-type ATPase complex"/>
    <property type="evidence" value="ECO:0007669"/>
    <property type="project" value="TreeGrafter"/>
</dbReference>
<evidence type="ECO:0000256" key="5">
    <source>
        <dbReference type="ARBA" id="ARBA00022989"/>
    </source>
</evidence>
<dbReference type="HOGENOM" id="CLU_025558_1_1_12"/>